<dbReference type="Proteomes" id="UP000441208">
    <property type="component" value="Unassembled WGS sequence"/>
</dbReference>
<evidence type="ECO:0000259" key="4">
    <source>
        <dbReference type="Pfam" id="PF02892"/>
    </source>
</evidence>
<dbReference type="GO" id="GO:0003677">
    <property type="term" value="F:DNA binding"/>
    <property type="evidence" value="ECO:0007669"/>
    <property type="project" value="InterPro"/>
</dbReference>
<evidence type="ECO:0000313" key="6">
    <source>
        <dbReference type="EMBL" id="KAE9061121.1"/>
    </source>
</evidence>
<protein>
    <recommendedName>
        <fullName evidence="4">BED-type domain-containing protein</fullName>
    </recommendedName>
</protein>
<dbReference type="Pfam" id="PF02892">
    <property type="entry name" value="zf-BED"/>
    <property type="match status" value="1"/>
</dbReference>
<dbReference type="InterPro" id="IPR003656">
    <property type="entry name" value="Znf_BED"/>
</dbReference>
<dbReference type="Proteomes" id="UP000429523">
    <property type="component" value="Unassembled WGS sequence"/>
</dbReference>
<keyword evidence="2" id="KW-0863">Zinc-finger</keyword>
<keyword evidence="3" id="KW-0862">Zinc</keyword>
<dbReference type="Proteomes" id="UP000437068">
    <property type="component" value="Unassembled WGS sequence"/>
</dbReference>
<dbReference type="Proteomes" id="UP000440732">
    <property type="component" value="Unassembled WGS sequence"/>
</dbReference>
<dbReference type="EMBL" id="QXGE01005793">
    <property type="protein sequence ID" value="KAE9266600.1"/>
    <property type="molecule type" value="Genomic_DNA"/>
</dbReference>
<keyword evidence="1" id="KW-0479">Metal-binding</keyword>
<dbReference type="AlphaFoldDB" id="A0A6A3PZI1"/>
<evidence type="ECO:0000313" key="8">
    <source>
        <dbReference type="EMBL" id="KAE9266600.1"/>
    </source>
</evidence>
<organism evidence="7 11">
    <name type="scientific">Phytophthora fragariae</name>
    <dbReference type="NCBI Taxonomy" id="53985"/>
    <lineage>
        <taxon>Eukaryota</taxon>
        <taxon>Sar</taxon>
        <taxon>Stramenopiles</taxon>
        <taxon>Oomycota</taxon>
        <taxon>Peronosporomycetes</taxon>
        <taxon>Peronosporales</taxon>
        <taxon>Peronosporaceae</taxon>
        <taxon>Phytophthora</taxon>
    </lineage>
</organism>
<feature type="domain" description="BED-type" evidence="4">
    <location>
        <begin position="13"/>
        <end position="47"/>
    </location>
</feature>
<evidence type="ECO:0000313" key="10">
    <source>
        <dbReference type="Proteomes" id="UP000437068"/>
    </source>
</evidence>
<proteinExistence type="predicted"/>
<dbReference type="GO" id="GO:0008270">
    <property type="term" value="F:zinc ion binding"/>
    <property type="evidence" value="ECO:0007669"/>
    <property type="project" value="UniProtKB-KW"/>
</dbReference>
<dbReference type="EMBL" id="QXGA01005767">
    <property type="protein sequence ID" value="KAE9065769.1"/>
    <property type="molecule type" value="Genomic_DNA"/>
</dbReference>
<evidence type="ECO:0000256" key="1">
    <source>
        <dbReference type="ARBA" id="ARBA00022723"/>
    </source>
</evidence>
<evidence type="ECO:0000313" key="9">
    <source>
        <dbReference type="Proteomes" id="UP000429523"/>
    </source>
</evidence>
<name>A0A6A3PZI1_9STRA</name>
<accession>A0A6A3PZI1</accession>
<dbReference type="EMBL" id="QXFZ01005369">
    <property type="protein sequence ID" value="KAE9061121.1"/>
    <property type="molecule type" value="Genomic_DNA"/>
</dbReference>
<evidence type="ECO:0000313" key="11">
    <source>
        <dbReference type="Proteomes" id="UP000440732"/>
    </source>
</evidence>
<evidence type="ECO:0000313" key="12">
    <source>
        <dbReference type="Proteomes" id="UP000441208"/>
    </source>
</evidence>
<evidence type="ECO:0000313" key="5">
    <source>
        <dbReference type="EMBL" id="KAE8918808.1"/>
    </source>
</evidence>
<dbReference type="EMBL" id="QXGF01005272">
    <property type="protein sequence ID" value="KAE8918808.1"/>
    <property type="molecule type" value="Genomic_DNA"/>
</dbReference>
<sequence length="144" mass="17050">MVLTSSQICSMLFREVGNGFYKCTTCDKQYKEGNGYTNLLNHLRRNHDDYEQEAEEASRRQNPLRLHLVSMRTRDLYRWIEWVVCDRLPFAFVERRLTRLNTALSSVRGHAVEVHRADLRAARASRRPRASSCVRPCHRWLDKQ</sequence>
<dbReference type="SUPFAM" id="SSF57667">
    <property type="entry name" value="beta-beta-alpha zinc fingers"/>
    <property type="match status" value="1"/>
</dbReference>
<evidence type="ECO:0000313" key="7">
    <source>
        <dbReference type="EMBL" id="KAE9065769.1"/>
    </source>
</evidence>
<evidence type="ECO:0000256" key="2">
    <source>
        <dbReference type="ARBA" id="ARBA00022771"/>
    </source>
</evidence>
<dbReference type="InterPro" id="IPR036236">
    <property type="entry name" value="Znf_C2H2_sf"/>
</dbReference>
<gene>
    <name evidence="8" type="ORF">PF001_g30410</name>
    <name evidence="7" type="ORF">PF006_g30384</name>
    <name evidence="6" type="ORF">PF007_g30367</name>
    <name evidence="5" type="ORF">PF009_g30879</name>
</gene>
<evidence type="ECO:0000256" key="3">
    <source>
        <dbReference type="ARBA" id="ARBA00022833"/>
    </source>
</evidence>
<comment type="caution">
    <text evidence="7">The sequence shown here is derived from an EMBL/GenBank/DDBJ whole genome shotgun (WGS) entry which is preliminary data.</text>
</comment>
<reference evidence="9 10" key="1">
    <citation type="submission" date="2018-08" db="EMBL/GenBank/DDBJ databases">
        <title>Genomic investigation of the strawberry pathogen Phytophthora fragariae indicates pathogenicity is determined by transcriptional variation in three key races.</title>
        <authorList>
            <person name="Adams T.M."/>
            <person name="Armitage A.D."/>
            <person name="Sobczyk M.K."/>
            <person name="Bates H.J."/>
            <person name="Dunwell J.M."/>
            <person name="Nellist C.F."/>
            <person name="Harrison R.J."/>
        </authorList>
    </citation>
    <scope>NUCLEOTIDE SEQUENCE [LARGE SCALE GENOMIC DNA]</scope>
    <source>
        <strain evidence="8 10">A4</strain>
        <strain evidence="7 11">NOV-5</strain>
        <strain evidence="6 12">NOV-71</strain>
        <strain evidence="5 9">NOV-9</strain>
    </source>
</reference>